<keyword evidence="1" id="KW-1133">Transmembrane helix</keyword>
<feature type="transmembrane region" description="Helical" evidence="1">
    <location>
        <begin position="90"/>
        <end position="110"/>
    </location>
</feature>
<keyword evidence="1" id="KW-0812">Transmembrane</keyword>
<evidence type="ECO:0000313" key="3">
    <source>
        <dbReference type="Proteomes" id="UP001295684"/>
    </source>
</evidence>
<protein>
    <submittedName>
        <fullName evidence="2">Uncharacterized protein</fullName>
    </submittedName>
</protein>
<evidence type="ECO:0000313" key="2">
    <source>
        <dbReference type="EMBL" id="CAI2369568.1"/>
    </source>
</evidence>
<keyword evidence="1" id="KW-0472">Membrane</keyword>
<sequence>MPNLVLGVTEDIYPKIISVCVIFLTIYNVACNEYLKDQPLCNTDSTDSQQCVNDDSSQYTTEIVRKVLILLPAAMSILTASFILCRCYRTSMFICVIACLANLLAIALAGNHTDRESFSSSRSSNGQPGLIEYSLNTLYWIPSYIFSQDTKMFDEYLTILAVHSSMLYSCLQSSTQNVKNYH</sequence>
<comment type="caution">
    <text evidence="2">The sequence shown here is derived from an EMBL/GenBank/DDBJ whole genome shotgun (WGS) entry which is preliminary data.</text>
</comment>
<evidence type="ECO:0000256" key="1">
    <source>
        <dbReference type="SAM" id="Phobius"/>
    </source>
</evidence>
<proteinExistence type="predicted"/>
<gene>
    <name evidence="2" type="ORF">ECRASSUSDP1_LOCUS10871</name>
</gene>
<dbReference type="AlphaFoldDB" id="A0AAD1XF15"/>
<organism evidence="2 3">
    <name type="scientific">Euplotes crassus</name>
    <dbReference type="NCBI Taxonomy" id="5936"/>
    <lineage>
        <taxon>Eukaryota</taxon>
        <taxon>Sar</taxon>
        <taxon>Alveolata</taxon>
        <taxon>Ciliophora</taxon>
        <taxon>Intramacronucleata</taxon>
        <taxon>Spirotrichea</taxon>
        <taxon>Hypotrichia</taxon>
        <taxon>Euplotida</taxon>
        <taxon>Euplotidae</taxon>
        <taxon>Moneuplotes</taxon>
    </lineage>
</organism>
<dbReference type="Proteomes" id="UP001295684">
    <property type="component" value="Unassembled WGS sequence"/>
</dbReference>
<feature type="transmembrane region" description="Helical" evidence="1">
    <location>
        <begin position="12"/>
        <end position="30"/>
    </location>
</feature>
<dbReference type="EMBL" id="CAMPGE010010723">
    <property type="protein sequence ID" value="CAI2369568.1"/>
    <property type="molecule type" value="Genomic_DNA"/>
</dbReference>
<name>A0AAD1XF15_EUPCR</name>
<keyword evidence="3" id="KW-1185">Reference proteome</keyword>
<accession>A0AAD1XF15</accession>
<reference evidence="2" key="1">
    <citation type="submission" date="2023-07" db="EMBL/GenBank/DDBJ databases">
        <authorList>
            <consortium name="AG Swart"/>
            <person name="Singh M."/>
            <person name="Singh A."/>
            <person name="Seah K."/>
            <person name="Emmerich C."/>
        </authorList>
    </citation>
    <scope>NUCLEOTIDE SEQUENCE</scope>
    <source>
        <strain evidence="2">DP1</strain>
    </source>
</reference>
<feature type="transmembrane region" description="Helical" evidence="1">
    <location>
        <begin position="67"/>
        <end position="84"/>
    </location>
</feature>